<dbReference type="SUPFAM" id="SSF50998">
    <property type="entry name" value="Quinoprotein alcohol dehydrogenase-like"/>
    <property type="match status" value="1"/>
</dbReference>
<dbReference type="PANTHER" id="PTHR19848:SF8">
    <property type="entry name" value="F-BOX AND WD REPEAT DOMAIN CONTAINING 7"/>
    <property type="match status" value="1"/>
</dbReference>
<name>A0ABS1VT31_9ACTN</name>
<dbReference type="Pfam" id="PF00400">
    <property type="entry name" value="WD40"/>
    <property type="match status" value="3"/>
</dbReference>
<dbReference type="Pfam" id="PF00931">
    <property type="entry name" value="NB-ARC"/>
    <property type="match status" value="1"/>
</dbReference>
<feature type="repeat" description="WD" evidence="3">
    <location>
        <begin position="1277"/>
        <end position="1309"/>
    </location>
</feature>
<reference evidence="5 6" key="1">
    <citation type="submission" date="2021-01" db="EMBL/GenBank/DDBJ databases">
        <title>Actinoplanes sp. nov. LDG1-01 isolated from lichen.</title>
        <authorList>
            <person name="Saeng-In P."/>
            <person name="Phongsopitanun W."/>
            <person name="Kanchanasin P."/>
            <person name="Yuki M."/>
            <person name="Kudo T."/>
            <person name="Ohkuma M."/>
            <person name="Tanasupawat S."/>
        </authorList>
    </citation>
    <scope>NUCLEOTIDE SEQUENCE [LARGE SCALE GENOMIC DNA]</scope>
    <source>
        <strain evidence="5 6">LDG1-01</strain>
    </source>
</reference>
<feature type="repeat" description="WD" evidence="3">
    <location>
        <begin position="692"/>
        <end position="733"/>
    </location>
</feature>
<dbReference type="PROSITE" id="PS50082">
    <property type="entry name" value="WD_REPEATS_2"/>
    <property type="match status" value="3"/>
</dbReference>
<dbReference type="Gene3D" id="2.130.10.10">
    <property type="entry name" value="YVTN repeat-like/Quinoprotein amine dehydrogenase"/>
    <property type="match status" value="5"/>
</dbReference>
<dbReference type="EMBL" id="JAENHO010000007">
    <property type="protein sequence ID" value="MBL7257620.1"/>
    <property type="molecule type" value="Genomic_DNA"/>
</dbReference>
<dbReference type="RefSeq" id="WP_202994248.1">
    <property type="nucleotide sequence ID" value="NZ_JAENHO010000007.1"/>
</dbReference>
<accession>A0ABS1VT31</accession>
<dbReference type="InterPro" id="IPR011047">
    <property type="entry name" value="Quinoprotein_ADH-like_sf"/>
</dbReference>
<dbReference type="InterPro" id="IPR001680">
    <property type="entry name" value="WD40_rpt"/>
</dbReference>
<dbReference type="InterPro" id="IPR002182">
    <property type="entry name" value="NB-ARC"/>
</dbReference>
<organism evidence="5 6">
    <name type="scientific">Paractinoplanes lichenicola</name>
    <dbReference type="NCBI Taxonomy" id="2802976"/>
    <lineage>
        <taxon>Bacteria</taxon>
        <taxon>Bacillati</taxon>
        <taxon>Actinomycetota</taxon>
        <taxon>Actinomycetes</taxon>
        <taxon>Micromonosporales</taxon>
        <taxon>Micromonosporaceae</taxon>
        <taxon>Paractinoplanes</taxon>
    </lineage>
</organism>
<dbReference type="PRINTS" id="PR00364">
    <property type="entry name" value="DISEASERSIST"/>
</dbReference>
<dbReference type="SMART" id="SM00320">
    <property type="entry name" value="WD40"/>
    <property type="match status" value="10"/>
</dbReference>
<dbReference type="PROSITE" id="PS50294">
    <property type="entry name" value="WD_REPEATS_REGION"/>
    <property type="match status" value="1"/>
</dbReference>
<sequence length="1396" mass="149585">MSGAATNAGIDFQARVGAFVMADALATFAGKRLPWSAHRVESIHFETGDAVDDLVVRTSGPTALIQAKHSLSFSTKPGSEFSRTVEQFAERFRQAPDADELYVLATSPKASRAVTVTLAKLTRAARLNRSGPAANPLTQEETRVYRGLAAKWADVDALLRRIHVVVFDVRARGDLEMAATNALGSASVWSALITKGLELASERLSIDAAALTDLVGSSKARERLRSLPYLDEAVERPELMARLLRAMRGGTVTAITGVHGTGGFGKTTLVRQLCDRPEIRREFDAVLWVTLGEAARGAVLAAHLNDVVEQVTGERPALTDPQQAGFRLGRALDPGRTLLVIDDVWRPAQLRPFLSGGAGCTRVVTTRSLDVVSLASAELRVDRMEPAESEAVLAREVKGVSPYALAGLSRITGRWPVLLNIANRALRRRIRFGADPGRAVEGLISQLEARGPAALDIASASAREESVAATVDAGLSLISARAAERYQSLAVFAEDARIPFSLLAAFWATDQADVADTCLELAELSLVGDLRLDTGTIQLHDVLRQHLRGHDREWLRQLNDRLVTAAAPGPWWTLPAGQHYLRDNLMQHLCAAGRNAEGLRVVTDPRWAQERILRDGVAAYEADLGWFGDLATEALRSVVQRNGHLLDPLDPPGSVGAVLLSRTPVGVRVREPHLRARTPLPDLPHPALRRVLPGHPNGVSEVVAAGDGSWFATVDGFETVSVWDARDGQRLWTVDVRSHGGPSFDTAFSSADSRWLITTQPGWPGAGMIRVWNARTGRPACTIPTAPVPSVADSERVAVAPSGNLLAVAVDADDGAVRLYDLVTGTLLAALKSGQTRAIAFAPDGRLLATGDWRTESHPFGVHLWDVGKGRLLRSLTKAPGAVRDVAFSEDSELVAATDNRGSLQVWRSRDGEQIYSTILKSTWSRVAFAARGHVITYSDSGPVEVHDTAAIRNRYVLAPDVASPAIAVPRTGEWIAVAEAEPGGLTAVRILSRSGRLIDELPGHSHGVRAMAATPAGSLLLTGDGFPAGVVNGDRAVRVWTMEGRGRRSARPQRRCVAVSPDGRFAAHHGQSGVWLGAVEADEPLALVANEDYVDSACFGPDGSWLVVAGTRVKVIDLADGAVRLRLPATEARPTSVVALPDNSSIVTCSQPSYARDANRQRQYAARVWDLTTGQQRFELAGHDLGVRHCVADPSGNLLVTTDGSIVRGRDTGIHVWQLAGGTRRHRLSGLRDGVGAVVCGPDGGWLAAGEARMEEDDDCRAVLFDLTRGTRLGVLGGHRGAIPAIAASSDGRHLVTGDTAGVLRLWSRHDLRLRHELRGRQASITAIVGSPDDRWLAVADDGGGVGAVRIVDPLAGQVVTAMRVDGPLRGCAWFPDGSGLSAWGPQGFYTFDWR</sequence>
<dbReference type="InterPro" id="IPR015943">
    <property type="entry name" value="WD40/YVTN_repeat-like_dom_sf"/>
</dbReference>
<keyword evidence="6" id="KW-1185">Reference proteome</keyword>
<dbReference type="Gene3D" id="1.10.10.10">
    <property type="entry name" value="Winged helix-like DNA-binding domain superfamily/Winged helix DNA-binding domain"/>
    <property type="match status" value="1"/>
</dbReference>
<dbReference type="SUPFAM" id="SSF50978">
    <property type="entry name" value="WD40 repeat-like"/>
    <property type="match status" value="1"/>
</dbReference>
<feature type="repeat" description="WD" evidence="3">
    <location>
        <begin position="876"/>
        <end position="917"/>
    </location>
</feature>
<feature type="domain" description="NB-ARC" evidence="4">
    <location>
        <begin position="251"/>
        <end position="390"/>
    </location>
</feature>
<protein>
    <recommendedName>
        <fullName evidence="4">NB-ARC domain-containing protein</fullName>
    </recommendedName>
</protein>
<dbReference type="InterPro" id="IPR027417">
    <property type="entry name" value="P-loop_NTPase"/>
</dbReference>
<evidence type="ECO:0000256" key="2">
    <source>
        <dbReference type="ARBA" id="ARBA00022737"/>
    </source>
</evidence>
<dbReference type="InterPro" id="IPR036388">
    <property type="entry name" value="WH-like_DNA-bd_sf"/>
</dbReference>
<evidence type="ECO:0000313" key="5">
    <source>
        <dbReference type="EMBL" id="MBL7257620.1"/>
    </source>
</evidence>
<dbReference type="SUPFAM" id="SSF52540">
    <property type="entry name" value="P-loop containing nucleoside triphosphate hydrolases"/>
    <property type="match status" value="1"/>
</dbReference>
<keyword evidence="2" id="KW-0677">Repeat</keyword>
<keyword evidence="1 3" id="KW-0853">WD repeat</keyword>
<dbReference type="Gene3D" id="3.40.50.300">
    <property type="entry name" value="P-loop containing nucleotide triphosphate hydrolases"/>
    <property type="match status" value="1"/>
</dbReference>
<evidence type="ECO:0000256" key="3">
    <source>
        <dbReference type="PROSITE-ProRule" id="PRU00221"/>
    </source>
</evidence>
<gene>
    <name evidence="5" type="ORF">JKJ07_25285</name>
</gene>
<evidence type="ECO:0000313" key="6">
    <source>
        <dbReference type="Proteomes" id="UP000598996"/>
    </source>
</evidence>
<dbReference type="InterPro" id="IPR036322">
    <property type="entry name" value="WD40_repeat_dom_sf"/>
</dbReference>
<evidence type="ECO:0000259" key="4">
    <source>
        <dbReference type="Pfam" id="PF00931"/>
    </source>
</evidence>
<comment type="caution">
    <text evidence="5">The sequence shown here is derived from an EMBL/GenBank/DDBJ whole genome shotgun (WGS) entry which is preliminary data.</text>
</comment>
<dbReference type="Proteomes" id="UP000598996">
    <property type="component" value="Unassembled WGS sequence"/>
</dbReference>
<proteinExistence type="predicted"/>
<dbReference type="PANTHER" id="PTHR19848">
    <property type="entry name" value="WD40 REPEAT PROTEIN"/>
    <property type="match status" value="1"/>
</dbReference>
<evidence type="ECO:0000256" key="1">
    <source>
        <dbReference type="ARBA" id="ARBA00022574"/>
    </source>
</evidence>